<keyword evidence="2" id="KW-1185">Reference proteome</keyword>
<proteinExistence type="predicted"/>
<sequence length="62" mass="7105">MLSNYLCKDIICTLRVQKVSVTFGVEVHNAYSSYGFKIEKNYHLNPLTHPNKESSALESRTE</sequence>
<evidence type="ECO:0000313" key="1">
    <source>
        <dbReference type="EMBL" id="KRX20849.1"/>
    </source>
</evidence>
<accession>A0A0V0S2D5</accession>
<name>A0A0V0S2D5_9BILA</name>
<evidence type="ECO:0000313" key="2">
    <source>
        <dbReference type="Proteomes" id="UP000054630"/>
    </source>
</evidence>
<protein>
    <submittedName>
        <fullName evidence="1">Uncharacterized protein</fullName>
    </submittedName>
</protein>
<dbReference type="Proteomes" id="UP000054630">
    <property type="component" value="Unassembled WGS sequence"/>
</dbReference>
<organism evidence="1 2">
    <name type="scientific">Trichinella nelsoni</name>
    <dbReference type="NCBI Taxonomy" id="6336"/>
    <lineage>
        <taxon>Eukaryota</taxon>
        <taxon>Metazoa</taxon>
        <taxon>Ecdysozoa</taxon>
        <taxon>Nematoda</taxon>
        <taxon>Enoplea</taxon>
        <taxon>Dorylaimia</taxon>
        <taxon>Trichinellida</taxon>
        <taxon>Trichinellidae</taxon>
        <taxon>Trichinella</taxon>
    </lineage>
</organism>
<dbReference type="AlphaFoldDB" id="A0A0V0S2D5"/>
<reference evidence="1 2" key="1">
    <citation type="submission" date="2015-01" db="EMBL/GenBank/DDBJ databases">
        <title>Evolution of Trichinella species and genotypes.</title>
        <authorList>
            <person name="Korhonen P.K."/>
            <person name="Edoardo P."/>
            <person name="Giuseppe L.R."/>
            <person name="Gasser R.B."/>
        </authorList>
    </citation>
    <scope>NUCLEOTIDE SEQUENCE [LARGE SCALE GENOMIC DNA]</scope>
    <source>
        <strain evidence="1">ISS37</strain>
    </source>
</reference>
<dbReference type="EMBL" id="JYDL01000044">
    <property type="protein sequence ID" value="KRX20849.1"/>
    <property type="molecule type" value="Genomic_DNA"/>
</dbReference>
<comment type="caution">
    <text evidence="1">The sequence shown here is derived from an EMBL/GenBank/DDBJ whole genome shotgun (WGS) entry which is preliminary data.</text>
</comment>
<gene>
    <name evidence="1" type="ORF">T07_2981</name>
</gene>